<evidence type="ECO:0000256" key="2">
    <source>
        <dbReference type="ARBA" id="ARBA00012438"/>
    </source>
</evidence>
<dbReference type="Gene3D" id="3.30.565.10">
    <property type="entry name" value="Histidine kinase-like ATPase, C-terminal domain"/>
    <property type="match status" value="1"/>
</dbReference>
<evidence type="ECO:0000256" key="7">
    <source>
        <dbReference type="ARBA" id="ARBA00022840"/>
    </source>
</evidence>
<organism evidence="14 15">
    <name type="scientific">Ilumatobacter coccineus (strain NBRC 103263 / KCTC 29153 / YM16-304)</name>
    <dbReference type="NCBI Taxonomy" id="1313172"/>
    <lineage>
        <taxon>Bacteria</taxon>
        <taxon>Bacillati</taxon>
        <taxon>Actinomycetota</taxon>
        <taxon>Acidimicrobiia</taxon>
        <taxon>Acidimicrobiales</taxon>
        <taxon>Ilumatobacteraceae</taxon>
        <taxon>Ilumatobacter</taxon>
    </lineage>
</organism>
<evidence type="ECO:0000256" key="1">
    <source>
        <dbReference type="ARBA" id="ARBA00000085"/>
    </source>
</evidence>
<keyword evidence="8" id="KW-0902">Two-component regulatory system</keyword>
<keyword evidence="9" id="KW-0175">Coiled coil</keyword>
<evidence type="ECO:0000256" key="8">
    <source>
        <dbReference type="ARBA" id="ARBA00023012"/>
    </source>
</evidence>
<dbReference type="Pfam" id="PF13796">
    <property type="entry name" value="Sensor"/>
    <property type="match status" value="1"/>
</dbReference>
<proteinExistence type="predicted"/>
<feature type="region of interest" description="Disordered" evidence="10">
    <location>
        <begin position="500"/>
        <end position="525"/>
    </location>
</feature>
<dbReference type="GO" id="GO:0046983">
    <property type="term" value="F:protein dimerization activity"/>
    <property type="evidence" value="ECO:0007669"/>
    <property type="project" value="InterPro"/>
</dbReference>
<dbReference type="GO" id="GO:0000155">
    <property type="term" value="F:phosphorelay sensor kinase activity"/>
    <property type="evidence" value="ECO:0007669"/>
    <property type="project" value="InterPro"/>
</dbReference>
<keyword evidence="3" id="KW-0597">Phosphoprotein</keyword>
<keyword evidence="7" id="KW-0067">ATP-binding</keyword>
<dbReference type="KEGG" id="aym:YM304_02090"/>
<evidence type="ECO:0000256" key="6">
    <source>
        <dbReference type="ARBA" id="ARBA00022777"/>
    </source>
</evidence>
<dbReference type="CDD" id="cd16917">
    <property type="entry name" value="HATPase_UhpB-NarQ-NarX-like"/>
    <property type="match status" value="1"/>
</dbReference>
<evidence type="ECO:0000256" key="9">
    <source>
        <dbReference type="SAM" id="Coils"/>
    </source>
</evidence>
<dbReference type="Pfam" id="PF07730">
    <property type="entry name" value="HisKA_3"/>
    <property type="match status" value="1"/>
</dbReference>
<evidence type="ECO:0000256" key="5">
    <source>
        <dbReference type="ARBA" id="ARBA00022741"/>
    </source>
</evidence>
<dbReference type="PANTHER" id="PTHR24421:SF10">
    <property type="entry name" value="NITRATE_NITRITE SENSOR PROTEIN NARQ"/>
    <property type="match status" value="1"/>
</dbReference>
<keyword evidence="4 14" id="KW-0808">Transferase</keyword>
<dbReference type="InterPro" id="IPR011712">
    <property type="entry name" value="Sig_transdc_His_kin_sub3_dim/P"/>
</dbReference>
<keyword evidence="11" id="KW-0472">Membrane</keyword>
<sequence length="525" mass="55782">MITAGAGSSSSSTPSEHVVRSKCDDESVDAIGDETSAPLASAPAGRADPSRRQLDPPRADDRPVDNRVSQNRAAENRHAENRANPITGKGIEWPFDTLPEAIEWWYRPVLEAQSWLALAYLFVGLVLGPVFFALTVATVATTSALMAVGIGLLLVVPAFAFVDALTAVHRHLASWVSNTVPARRLDPSSGLGWSAISTRLHDANRWRQVSFLLVSLVSGPVFFVIGFLPWSLLLGGPFGFGSFSIGRLLASAALLGVGPRFTRFVADVAVSFSAWFLGPDPSERLEERVEELSTQREQILDAVAAERRRIERNLHDGVQQQLVALGIDIGRAHARLDADPEGAKELLGEARDKVRGSIGELRLIGRGLHPAVLSDRGLDAALSAVVANAPIPISVDVATTHELPTDVAETSYYVVNEAVANVLKHARARTASVRVHDEPGLLPAIRIVVHDDGRGGADATRSSGSGLAGIAARVTGVDGVFEVDSPTGGPTTLTAVIPIRRPRLTDAPATDTLSRRPDAPEGPSA</sequence>
<feature type="transmembrane region" description="Helical" evidence="11">
    <location>
        <begin position="143"/>
        <end position="162"/>
    </location>
</feature>
<feature type="transmembrane region" description="Helical" evidence="11">
    <location>
        <begin position="209"/>
        <end position="232"/>
    </location>
</feature>
<accession>A0A6C7E0L4</accession>
<dbReference type="GO" id="GO:0005524">
    <property type="term" value="F:ATP binding"/>
    <property type="evidence" value="ECO:0007669"/>
    <property type="project" value="UniProtKB-KW"/>
</dbReference>
<keyword evidence="5" id="KW-0547">Nucleotide-binding</keyword>
<dbReference type="Proteomes" id="UP000011863">
    <property type="component" value="Chromosome"/>
</dbReference>
<keyword evidence="11" id="KW-0812">Transmembrane</keyword>
<name>A0A6C7E0L4_ILUCY</name>
<dbReference type="InterPro" id="IPR025828">
    <property type="entry name" value="Put_sensor_dom"/>
</dbReference>
<dbReference type="InterPro" id="IPR050482">
    <property type="entry name" value="Sensor_HK_TwoCompSys"/>
</dbReference>
<evidence type="ECO:0000256" key="10">
    <source>
        <dbReference type="SAM" id="MobiDB-lite"/>
    </source>
</evidence>
<feature type="domain" description="Signal transduction histidine kinase subgroup 3 dimerisation and phosphoacceptor" evidence="12">
    <location>
        <begin position="306"/>
        <end position="373"/>
    </location>
</feature>
<feature type="compositionally biased region" description="Low complexity" evidence="10">
    <location>
        <begin position="1"/>
        <end position="13"/>
    </location>
</feature>
<dbReference type="EMBL" id="AP012057">
    <property type="protein sequence ID" value="BAN00523.1"/>
    <property type="molecule type" value="Genomic_DNA"/>
</dbReference>
<keyword evidence="15" id="KW-1185">Reference proteome</keyword>
<feature type="domain" description="Putative sensor" evidence="13">
    <location>
        <begin position="120"/>
        <end position="270"/>
    </location>
</feature>
<dbReference type="SUPFAM" id="SSF55874">
    <property type="entry name" value="ATPase domain of HSP90 chaperone/DNA topoisomerase II/histidine kinase"/>
    <property type="match status" value="1"/>
</dbReference>
<evidence type="ECO:0000256" key="11">
    <source>
        <dbReference type="SAM" id="Phobius"/>
    </source>
</evidence>
<keyword evidence="11" id="KW-1133">Transmembrane helix</keyword>
<comment type="catalytic activity">
    <reaction evidence="1">
        <text>ATP + protein L-histidine = ADP + protein N-phospho-L-histidine.</text>
        <dbReference type="EC" id="2.7.13.3"/>
    </reaction>
</comment>
<dbReference type="EC" id="2.7.13.3" evidence="2"/>
<evidence type="ECO:0000256" key="3">
    <source>
        <dbReference type="ARBA" id="ARBA00022553"/>
    </source>
</evidence>
<dbReference type="InterPro" id="IPR036890">
    <property type="entry name" value="HATPase_C_sf"/>
</dbReference>
<feature type="coiled-coil region" evidence="9">
    <location>
        <begin position="282"/>
        <end position="309"/>
    </location>
</feature>
<evidence type="ECO:0000256" key="4">
    <source>
        <dbReference type="ARBA" id="ARBA00022679"/>
    </source>
</evidence>
<gene>
    <name evidence="14" type="ORF">YM304_02090</name>
</gene>
<evidence type="ECO:0000313" key="14">
    <source>
        <dbReference type="EMBL" id="BAN00523.1"/>
    </source>
</evidence>
<feature type="region of interest" description="Disordered" evidence="10">
    <location>
        <begin position="1"/>
        <end position="86"/>
    </location>
</feature>
<dbReference type="PANTHER" id="PTHR24421">
    <property type="entry name" value="NITRATE/NITRITE SENSOR PROTEIN NARX-RELATED"/>
    <property type="match status" value="1"/>
</dbReference>
<evidence type="ECO:0000259" key="13">
    <source>
        <dbReference type="Pfam" id="PF13796"/>
    </source>
</evidence>
<feature type="transmembrane region" description="Helical" evidence="11">
    <location>
        <begin position="115"/>
        <end position="137"/>
    </location>
</feature>
<protein>
    <recommendedName>
        <fullName evidence="2">histidine kinase</fullName>
        <ecNumber evidence="2">2.7.13.3</ecNumber>
    </recommendedName>
</protein>
<reference evidence="14 15" key="1">
    <citation type="journal article" date="2013" name="Int. J. Syst. Evol. Microbiol.">
        <title>Ilumatobacter nonamiense sp. nov. and Ilumatobacter coccineum sp. nov., isolated from seashore sand.</title>
        <authorList>
            <person name="Matsumoto A."/>
            <person name="Kasai H."/>
            <person name="Matsuo Y."/>
            <person name="Shizuri Y."/>
            <person name="Ichikawa N."/>
            <person name="Fujita N."/>
            <person name="Omura S."/>
            <person name="Takahashi Y."/>
        </authorList>
    </citation>
    <scope>NUCLEOTIDE SEQUENCE [LARGE SCALE GENOMIC DNA]</scope>
    <source>
        <strain evidence="15">NBRC 103263 / KCTC 29153 / YM16-304</strain>
    </source>
</reference>
<feature type="compositionally biased region" description="Basic and acidic residues" evidence="10">
    <location>
        <begin position="48"/>
        <end position="65"/>
    </location>
</feature>
<dbReference type="Gene3D" id="1.20.5.1930">
    <property type="match status" value="1"/>
</dbReference>
<dbReference type="GO" id="GO:0016020">
    <property type="term" value="C:membrane"/>
    <property type="evidence" value="ECO:0007669"/>
    <property type="project" value="InterPro"/>
</dbReference>
<keyword evidence="6 14" id="KW-0418">Kinase</keyword>
<dbReference type="AlphaFoldDB" id="A0A6C7E0L4"/>
<evidence type="ECO:0000259" key="12">
    <source>
        <dbReference type="Pfam" id="PF07730"/>
    </source>
</evidence>
<evidence type="ECO:0000313" key="15">
    <source>
        <dbReference type="Proteomes" id="UP000011863"/>
    </source>
</evidence>